<dbReference type="PANTHER" id="PTHR36435">
    <property type="entry name" value="SLR1288 PROTEIN"/>
    <property type="match status" value="1"/>
</dbReference>
<feature type="transmembrane region" description="Helical" evidence="1">
    <location>
        <begin position="160"/>
        <end position="176"/>
    </location>
</feature>
<feature type="transmembrane region" description="Helical" evidence="1">
    <location>
        <begin position="137"/>
        <end position="154"/>
    </location>
</feature>
<evidence type="ECO:0000313" key="3">
    <source>
        <dbReference type="EMBL" id="EKF54544.1"/>
    </source>
</evidence>
<organism evidence="3 4">
    <name type="scientific">Galbibacter marinus</name>
    <dbReference type="NCBI Taxonomy" id="555500"/>
    <lineage>
        <taxon>Bacteria</taxon>
        <taxon>Pseudomonadati</taxon>
        <taxon>Bacteroidota</taxon>
        <taxon>Flavobacteriia</taxon>
        <taxon>Flavobacteriales</taxon>
        <taxon>Flavobacteriaceae</taxon>
        <taxon>Galbibacter</taxon>
    </lineage>
</organism>
<dbReference type="EMBL" id="AMSG01000019">
    <property type="protein sequence ID" value="EKF54544.1"/>
    <property type="molecule type" value="Genomic_DNA"/>
</dbReference>
<keyword evidence="1" id="KW-0812">Transmembrane</keyword>
<dbReference type="RefSeq" id="WP_008992210.1">
    <property type="nucleotide sequence ID" value="NZ_AMSG01000019.1"/>
</dbReference>
<evidence type="ECO:0000313" key="4">
    <source>
        <dbReference type="Proteomes" id="UP000007364"/>
    </source>
</evidence>
<feature type="transmembrane region" description="Helical" evidence="1">
    <location>
        <begin position="107"/>
        <end position="125"/>
    </location>
</feature>
<feature type="domain" description="CAAX prenyl protease 2/Lysostaphin resistance protein A-like" evidence="2">
    <location>
        <begin position="109"/>
        <end position="193"/>
    </location>
</feature>
<dbReference type="GO" id="GO:0004175">
    <property type="term" value="F:endopeptidase activity"/>
    <property type="evidence" value="ECO:0007669"/>
    <property type="project" value="UniProtKB-ARBA"/>
</dbReference>
<comment type="caution">
    <text evidence="3">The sequence shown here is derived from an EMBL/GenBank/DDBJ whole genome shotgun (WGS) entry which is preliminary data.</text>
</comment>
<gene>
    <name evidence="3" type="ORF">I215_11858</name>
</gene>
<accession>K2PSK8</accession>
<feature type="transmembrane region" description="Helical" evidence="1">
    <location>
        <begin position="76"/>
        <end position="95"/>
    </location>
</feature>
<dbReference type="AlphaFoldDB" id="K2PSK8"/>
<keyword evidence="1" id="KW-0472">Membrane</keyword>
<feature type="transmembrane region" description="Helical" evidence="1">
    <location>
        <begin position="7"/>
        <end position="30"/>
    </location>
</feature>
<protein>
    <submittedName>
        <fullName evidence="3">Abortive infection protein</fullName>
    </submittedName>
</protein>
<evidence type="ECO:0000259" key="2">
    <source>
        <dbReference type="Pfam" id="PF02517"/>
    </source>
</evidence>
<feature type="transmembrane region" description="Helical" evidence="1">
    <location>
        <begin position="181"/>
        <end position="198"/>
    </location>
</feature>
<dbReference type="InterPro" id="IPR003675">
    <property type="entry name" value="Rce1/LyrA-like_dom"/>
</dbReference>
<dbReference type="Proteomes" id="UP000007364">
    <property type="component" value="Unassembled WGS sequence"/>
</dbReference>
<dbReference type="InterPro" id="IPR052710">
    <property type="entry name" value="CAAX_protease"/>
</dbReference>
<keyword evidence="1" id="KW-1133">Transmembrane helix</keyword>
<proteinExistence type="predicted"/>
<dbReference type="GO" id="GO:0080120">
    <property type="term" value="P:CAAX-box protein maturation"/>
    <property type="evidence" value="ECO:0007669"/>
    <property type="project" value="UniProtKB-ARBA"/>
</dbReference>
<reference evidence="3 4" key="1">
    <citation type="journal article" date="2012" name="J. Bacteriol.">
        <title>Genome Sequence of Galbibacter marinum Type Strain ck-I2-15.</title>
        <authorList>
            <person name="Lai Q."/>
            <person name="Li C."/>
            <person name="Shao Z."/>
        </authorList>
    </citation>
    <scope>NUCLEOTIDE SEQUENCE [LARGE SCALE GENOMIC DNA]</scope>
    <source>
        <strain evidence="4">ck-I2-15</strain>
    </source>
</reference>
<sequence length="200" mass="23048">MKNVTFNALLLTIVLLLIGATFTVILSYFIKPSLFWHKDLIQLISLSAGLLSVLIITKSTSLLWQFFRKAGDIKPYHLYLLLFFIAINLLLHYLTNDSSNTAAGTTKIRLLQMFLIIPVLEELVFRGVFQSRITKSYNWRVGVLVSSLLFMFIHYGELDYMLFCFIFSVFAGYLYYKTDSLLLCVMYHIAVNIGIFLLNN</sequence>
<keyword evidence="4" id="KW-1185">Reference proteome</keyword>
<name>K2PSK8_9FLAO</name>
<dbReference type="Pfam" id="PF02517">
    <property type="entry name" value="Rce1-like"/>
    <property type="match status" value="1"/>
</dbReference>
<dbReference type="PANTHER" id="PTHR36435:SF1">
    <property type="entry name" value="CAAX AMINO TERMINAL PROTEASE FAMILY PROTEIN"/>
    <property type="match status" value="1"/>
</dbReference>
<feature type="transmembrane region" description="Helical" evidence="1">
    <location>
        <begin position="42"/>
        <end position="64"/>
    </location>
</feature>
<evidence type="ECO:0000256" key="1">
    <source>
        <dbReference type="SAM" id="Phobius"/>
    </source>
</evidence>